<evidence type="ECO:0000256" key="1">
    <source>
        <dbReference type="ARBA" id="ARBA00022676"/>
    </source>
</evidence>
<keyword evidence="3" id="KW-0548">Nucleotidyltransferase</keyword>
<feature type="region of interest" description="Disordered" evidence="5">
    <location>
        <begin position="833"/>
        <end position="912"/>
    </location>
</feature>
<feature type="non-terminal residue" evidence="7">
    <location>
        <position position="1"/>
    </location>
</feature>
<feature type="domain" description="PARP catalytic" evidence="6">
    <location>
        <begin position="616"/>
        <end position="693"/>
    </location>
</feature>
<dbReference type="SUPFAM" id="SSF56399">
    <property type="entry name" value="ADP-ribosylation"/>
    <property type="match status" value="1"/>
</dbReference>
<feature type="compositionally biased region" description="Basic and acidic residues" evidence="5">
    <location>
        <begin position="850"/>
        <end position="866"/>
    </location>
</feature>
<dbReference type="Pfam" id="PF00644">
    <property type="entry name" value="PARP"/>
    <property type="match status" value="1"/>
</dbReference>
<feature type="compositionally biased region" description="Basic and acidic residues" evidence="5">
    <location>
        <begin position="900"/>
        <end position="912"/>
    </location>
</feature>
<dbReference type="GO" id="GO:0003950">
    <property type="term" value="F:NAD+ poly-ADP-ribosyltransferase activity"/>
    <property type="evidence" value="ECO:0007669"/>
    <property type="project" value="InterPro"/>
</dbReference>
<name>A0A433A1P2_9FUNG</name>
<evidence type="ECO:0000256" key="5">
    <source>
        <dbReference type="SAM" id="MobiDB-lite"/>
    </source>
</evidence>
<evidence type="ECO:0000313" key="7">
    <source>
        <dbReference type="EMBL" id="RUO96596.1"/>
    </source>
</evidence>
<dbReference type="PANTHER" id="PTHR21328">
    <property type="entry name" value="POLY ADP-RIBOSE POLYMERASE FAMILY, MEMBER PARP"/>
    <property type="match status" value="1"/>
</dbReference>
<keyword evidence="1" id="KW-0328">Glycosyltransferase</keyword>
<reference evidence="7 8" key="1">
    <citation type="journal article" date="2018" name="New Phytol.">
        <title>Phylogenomics of Endogonaceae and evolution of mycorrhizas within Mucoromycota.</title>
        <authorList>
            <person name="Chang Y."/>
            <person name="Desiro A."/>
            <person name="Na H."/>
            <person name="Sandor L."/>
            <person name="Lipzen A."/>
            <person name="Clum A."/>
            <person name="Barry K."/>
            <person name="Grigoriev I.V."/>
            <person name="Martin F.M."/>
            <person name="Stajich J.E."/>
            <person name="Smith M.E."/>
            <person name="Bonito G."/>
            <person name="Spatafora J.W."/>
        </authorList>
    </citation>
    <scope>NUCLEOTIDE SEQUENCE [LARGE SCALE GENOMIC DNA]</scope>
    <source>
        <strain evidence="7 8">GMNB39</strain>
    </source>
</reference>
<feature type="region of interest" description="Disordered" evidence="5">
    <location>
        <begin position="406"/>
        <end position="431"/>
    </location>
</feature>
<dbReference type="EMBL" id="RBNI01020469">
    <property type="protein sequence ID" value="RUO96596.1"/>
    <property type="molecule type" value="Genomic_DNA"/>
</dbReference>
<evidence type="ECO:0000259" key="6">
    <source>
        <dbReference type="Pfam" id="PF00644"/>
    </source>
</evidence>
<dbReference type="InterPro" id="IPR051838">
    <property type="entry name" value="ARTD_PARP"/>
</dbReference>
<organism evidence="7 8">
    <name type="scientific">Jimgerdemannia flammicorona</name>
    <dbReference type="NCBI Taxonomy" id="994334"/>
    <lineage>
        <taxon>Eukaryota</taxon>
        <taxon>Fungi</taxon>
        <taxon>Fungi incertae sedis</taxon>
        <taxon>Mucoromycota</taxon>
        <taxon>Mucoromycotina</taxon>
        <taxon>Endogonomycetes</taxon>
        <taxon>Endogonales</taxon>
        <taxon>Endogonaceae</taxon>
        <taxon>Jimgerdemannia</taxon>
    </lineage>
</organism>
<dbReference type="Proteomes" id="UP000268093">
    <property type="component" value="Unassembled WGS sequence"/>
</dbReference>
<dbReference type="Gene3D" id="3.90.228.10">
    <property type="match status" value="1"/>
</dbReference>
<comment type="caution">
    <text evidence="7">The sequence shown here is derived from an EMBL/GenBank/DDBJ whole genome shotgun (WGS) entry which is preliminary data.</text>
</comment>
<evidence type="ECO:0000256" key="2">
    <source>
        <dbReference type="ARBA" id="ARBA00022679"/>
    </source>
</evidence>
<sequence length="912" mass="102604">IKSSRAFSREVLQAYSPSFATPSPSPRSFSSSSASGPLSSRQLLQRHLAECEHYLYKTHVFSADRFGFEVAIAFPAKRLGLSEDAATAWNLDVDRYIVCIMQFGTKYVDLQEIAKQVPNESDYGQLKEACKTTYPVSVKVLTSTTPNPKHFFSNARPTSVGSTSGGTSESSLQSPATAAPEADQFILSWTLTDHLGTNLLSLICDRIWWNLGWESVEFAAAERAADNRQFLNDARAAFRGEFDKCLEREIQFSRSAAHGLLSVLEQEQYEASAEARNENFLLLVVRYLRRRILLCPNYCLICHRRQAVEFSTLKPFVCNSQLCQHQAQSVGLGKIFETEMVGNEIVIDLLVSLCWAAVEVRALNPAPDQTVAASGLFPMDTNGRVRVVRIGRDGVIGRSTLGGQGYRVDGDVDTSNDNARPHPHSRDSPWSAQFQPGDLLSILNPETQQPLPLSTITLSTFARVVQVSDDHILIDQPVAIPASLALHNQRLPFRIHRKMEQHFVLPNSAPNLPNSKPDLSNSKPDYERLEAVLRKLPPVRTMVAYVHTGSLRRELDALDPLCYPLLSWIISSNRAHLRALDSERELVKVQGGLAAFSSGYSGYKTWRQFVMLMSSPEKEEEFQREKMRLKSESPNKGELYAWHGSRLENWHSIIRTALNFNKVLNGRAYGNGVYMASDAQTSYGYSQQYASNGKAKSQWPQSTLDIRTCLSLNEVINRPDKFVSTAPYLVVKEEHWITTRYLFVECFKDPSESGPVTTPELSVPATPSLPTFLRRPSSSQRAVKYIHLDDSRRPVFLNGMRVDIPERNHGLVADEAPRETSIVVGEFIYANGEEETEEQGDDEDEVMLDAQREGTRSSGKELRYLDDDFEDEDDEDEEEEEDGDENEFDYYSDEDMLDFEDAKEGKKTVLKP</sequence>
<dbReference type="InterPro" id="IPR012317">
    <property type="entry name" value="Poly(ADP-ribose)pol_cat_dom"/>
</dbReference>
<dbReference type="GO" id="GO:0016779">
    <property type="term" value="F:nucleotidyltransferase activity"/>
    <property type="evidence" value="ECO:0007669"/>
    <property type="project" value="UniProtKB-KW"/>
</dbReference>
<evidence type="ECO:0000313" key="8">
    <source>
        <dbReference type="Proteomes" id="UP000268093"/>
    </source>
</evidence>
<accession>A0A433A1P2</accession>
<dbReference type="OrthoDB" id="109543at2759"/>
<keyword evidence="4" id="KW-0520">NAD</keyword>
<keyword evidence="2" id="KW-0808">Transferase</keyword>
<feature type="compositionally biased region" description="Low complexity" evidence="5">
    <location>
        <begin position="158"/>
        <end position="171"/>
    </location>
</feature>
<feature type="region of interest" description="Disordered" evidence="5">
    <location>
        <begin position="150"/>
        <end position="175"/>
    </location>
</feature>
<feature type="compositionally biased region" description="Acidic residues" evidence="5">
    <location>
        <begin position="833"/>
        <end position="847"/>
    </location>
</feature>
<evidence type="ECO:0000256" key="4">
    <source>
        <dbReference type="ARBA" id="ARBA00023027"/>
    </source>
</evidence>
<evidence type="ECO:0000256" key="3">
    <source>
        <dbReference type="ARBA" id="ARBA00022695"/>
    </source>
</evidence>
<proteinExistence type="predicted"/>
<dbReference type="AlphaFoldDB" id="A0A433A1P2"/>
<feature type="compositionally biased region" description="Acidic residues" evidence="5">
    <location>
        <begin position="867"/>
        <end position="899"/>
    </location>
</feature>
<protein>
    <recommendedName>
        <fullName evidence="6">PARP catalytic domain-containing protein</fullName>
    </recommendedName>
</protein>
<keyword evidence="8" id="KW-1185">Reference proteome</keyword>
<gene>
    <name evidence="7" type="ORF">BC936DRAFT_141771</name>
</gene>